<dbReference type="Gene3D" id="3.30.1050.10">
    <property type="entry name" value="SCP2 sterol-binding domain"/>
    <property type="match status" value="1"/>
</dbReference>
<dbReference type="InterPro" id="IPR036527">
    <property type="entry name" value="SCP2_sterol-bd_dom_sf"/>
</dbReference>
<evidence type="ECO:0000256" key="4">
    <source>
        <dbReference type="HAMAP-Rule" id="MF_01812"/>
    </source>
</evidence>
<gene>
    <name evidence="6" type="ORF">SAMN05421541_115183</name>
</gene>
<feature type="domain" description="N-acetyltransferase" evidence="5">
    <location>
        <begin position="5"/>
        <end position="180"/>
    </location>
</feature>
<feature type="binding site" evidence="4">
    <location>
        <begin position="82"/>
        <end position="84"/>
    </location>
    <ligand>
        <name>acetyl-CoA</name>
        <dbReference type="ChEBI" id="CHEBI:57288"/>
    </ligand>
</feature>
<feature type="active site" description="Proton acceptor; via carboxylate" evidence="4">
    <location>
        <position position="407"/>
    </location>
</feature>
<name>A0A1I2KBQ9_9ACTN</name>
<dbReference type="RefSeq" id="WP_093620403.1">
    <property type="nucleotide sequence ID" value="NZ_BOMT01000084.1"/>
</dbReference>
<protein>
    <submittedName>
        <fullName evidence="6">Predicted acetyltransferase</fullName>
    </submittedName>
</protein>
<dbReference type="AlphaFoldDB" id="A0A1I2KBQ9"/>
<dbReference type="Pfam" id="PF13527">
    <property type="entry name" value="Acetyltransf_9"/>
    <property type="match status" value="1"/>
</dbReference>
<dbReference type="EMBL" id="FONV01000015">
    <property type="protein sequence ID" value="SFF62667.1"/>
    <property type="molecule type" value="Genomic_DNA"/>
</dbReference>
<dbReference type="PANTHER" id="PTHR37817:SF1">
    <property type="entry name" value="N-ACETYLTRANSFERASE EIS"/>
    <property type="match status" value="1"/>
</dbReference>
<dbReference type="InterPro" id="IPR022902">
    <property type="entry name" value="NAcTrfase_Eis"/>
</dbReference>
<feature type="binding site" evidence="4">
    <location>
        <begin position="90"/>
        <end position="95"/>
    </location>
    <ligand>
        <name>acetyl-CoA</name>
        <dbReference type="ChEBI" id="CHEBI:57288"/>
    </ligand>
</feature>
<comment type="similarity">
    <text evidence="1 4">Belongs to the acetyltransferase Eis family.</text>
</comment>
<dbReference type="Pfam" id="PF13530">
    <property type="entry name" value="SCP2_2"/>
    <property type="match status" value="1"/>
</dbReference>
<dbReference type="Gene3D" id="3.40.630.30">
    <property type="match status" value="2"/>
</dbReference>
<dbReference type="HAMAP" id="MF_01812">
    <property type="entry name" value="Eis"/>
    <property type="match status" value="1"/>
</dbReference>
<dbReference type="GO" id="GO:0030649">
    <property type="term" value="P:aminoglycoside antibiotic catabolic process"/>
    <property type="evidence" value="ECO:0007669"/>
    <property type="project" value="TreeGrafter"/>
</dbReference>
<dbReference type="InterPro" id="IPR016181">
    <property type="entry name" value="Acyl_CoA_acyltransferase"/>
</dbReference>
<evidence type="ECO:0000256" key="2">
    <source>
        <dbReference type="ARBA" id="ARBA00022679"/>
    </source>
</evidence>
<dbReference type="PROSITE" id="PS51186">
    <property type="entry name" value="GNAT"/>
    <property type="match status" value="1"/>
</dbReference>
<dbReference type="GO" id="GO:0034069">
    <property type="term" value="F:aminoglycoside N-acetyltransferase activity"/>
    <property type="evidence" value="ECO:0007669"/>
    <property type="project" value="TreeGrafter"/>
</dbReference>
<evidence type="ECO:0000313" key="7">
    <source>
        <dbReference type="Proteomes" id="UP000199645"/>
    </source>
</evidence>
<dbReference type="NCBIfam" id="NF002367">
    <property type="entry name" value="PRK01346.1-4"/>
    <property type="match status" value="1"/>
</dbReference>
<keyword evidence="7" id="KW-1185">Reference proteome</keyword>
<keyword evidence="3 4" id="KW-0012">Acyltransferase</keyword>
<dbReference type="InterPro" id="IPR041380">
    <property type="entry name" value="Acetyltransf_17"/>
</dbReference>
<dbReference type="CDD" id="cd04301">
    <property type="entry name" value="NAT_SF"/>
    <property type="match status" value="1"/>
</dbReference>
<evidence type="ECO:0000256" key="1">
    <source>
        <dbReference type="ARBA" id="ARBA00009213"/>
    </source>
</evidence>
<evidence type="ECO:0000313" key="6">
    <source>
        <dbReference type="EMBL" id="SFF62667.1"/>
    </source>
</evidence>
<evidence type="ECO:0000256" key="3">
    <source>
        <dbReference type="ARBA" id="ARBA00023315"/>
    </source>
</evidence>
<keyword evidence="2 4" id="KW-0808">Transferase</keyword>
<accession>A0A1I2KBQ9</accession>
<sequence length="407" mass="44529">MKDEIQLRPAAGDDFAPIFQLLSTVFHEEIDGELRDLEGVVYERDRSLVADDAGLVAGHVQAFSRDLTVPGAVIPAAHVSGVGVLPTHRRRGLLTRMMHRQLREIADAGREPVAILWASETSIYPRFGYGPAASRLHLNIMNREVRLPAPPPEPTGRLRMGDPGDLHAEMAAVYERLRPDRVGWSSRDDNWWKWVLGDPKDHRDGATKRYAVVHESPGGPTGYALWRVKDDWNSHGPSAEVQVREVVAADPETYLALWRFLLGIDLTRSVTMRLAAVQEPLLYLADEPRRLGATYGDGLWVRVIDVPAALAARRYATDVDVVLEVTDPILAGNTGRWRLTGGPDKATCTATTDPADVALSVTDLGAVYLGGTALSALVAAGRARLLTGNDPTVALGWNRLPSPTEVF</sequence>
<dbReference type="InterPro" id="IPR000182">
    <property type="entry name" value="GNAT_dom"/>
</dbReference>
<comment type="subunit">
    <text evidence="4">Homohexamer; trimer of dimers.</text>
</comment>
<dbReference type="SUPFAM" id="SSF55718">
    <property type="entry name" value="SCP-like"/>
    <property type="match status" value="1"/>
</dbReference>
<organism evidence="6 7">
    <name type="scientific">Actinoplanes philippinensis</name>
    <dbReference type="NCBI Taxonomy" id="35752"/>
    <lineage>
        <taxon>Bacteria</taxon>
        <taxon>Bacillati</taxon>
        <taxon>Actinomycetota</taxon>
        <taxon>Actinomycetes</taxon>
        <taxon>Micromonosporales</taxon>
        <taxon>Micromonosporaceae</taxon>
        <taxon>Actinoplanes</taxon>
    </lineage>
</organism>
<dbReference type="Proteomes" id="UP000199645">
    <property type="component" value="Unassembled WGS sequence"/>
</dbReference>
<dbReference type="InterPro" id="IPR025559">
    <property type="entry name" value="Eis_dom"/>
</dbReference>
<feature type="binding site" evidence="4">
    <location>
        <begin position="119"/>
        <end position="120"/>
    </location>
    <ligand>
        <name>acetyl-CoA</name>
        <dbReference type="ChEBI" id="CHEBI:57288"/>
    </ligand>
</feature>
<reference evidence="6 7" key="1">
    <citation type="submission" date="2016-10" db="EMBL/GenBank/DDBJ databases">
        <authorList>
            <person name="de Groot N.N."/>
        </authorList>
    </citation>
    <scope>NUCLEOTIDE SEQUENCE [LARGE SCALE GENOMIC DNA]</scope>
    <source>
        <strain evidence="6 7">DSM 43019</strain>
    </source>
</reference>
<dbReference type="OrthoDB" id="8399956at2"/>
<dbReference type="InterPro" id="IPR051554">
    <property type="entry name" value="Acetyltransferase_Eis"/>
</dbReference>
<dbReference type="PANTHER" id="PTHR37817">
    <property type="entry name" value="N-ACETYLTRANSFERASE EIS"/>
    <property type="match status" value="1"/>
</dbReference>
<proteinExistence type="inferred from homology"/>
<feature type="active site" description="Proton donor" evidence="4">
    <location>
        <position position="124"/>
    </location>
</feature>
<evidence type="ECO:0000259" key="5">
    <source>
        <dbReference type="PROSITE" id="PS51186"/>
    </source>
</evidence>
<dbReference type="SUPFAM" id="SSF55729">
    <property type="entry name" value="Acyl-CoA N-acyltransferases (Nat)"/>
    <property type="match status" value="1"/>
</dbReference>
<dbReference type="Pfam" id="PF17668">
    <property type="entry name" value="Acetyltransf_17"/>
    <property type="match status" value="1"/>
</dbReference>
<dbReference type="STRING" id="35752.SAMN05421541_115183"/>